<comment type="caution">
    <text evidence="2">The sequence shown here is derived from an EMBL/GenBank/DDBJ whole genome shotgun (WGS) entry which is preliminary data.</text>
</comment>
<evidence type="ECO:0000313" key="3">
    <source>
        <dbReference type="Proteomes" id="UP000295008"/>
    </source>
</evidence>
<proteinExistence type="predicted"/>
<evidence type="ECO:0000313" key="2">
    <source>
        <dbReference type="EMBL" id="TCL59712.1"/>
    </source>
</evidence>
<dbReference type="RefSeq" id="WP_132016477.1">
    <property type="nucleotide sequence ID" value="NZ_SLUN01000038.1"/>
</dbReference>
<dbReference type="AlphaFoldDB" id="A0A4R1R338"/>
<evidence type="ECO:0000259" key="1">
    <source>
        <dbReference type="SMART" id="SM00953"/>
    </source>
</evidence>
<keyword evidence="3" id="KW-1185">Reference proteome</keyword>
<dbReference type="Pfam" id="PF08808">
    <property type="entry name" value="RES"/>
    <property type="match status" value="1"/>
</dbReference>
<dbReference type="InterPro" id="IPR014914">
    <property type="entry name" value="RES_dom"/>
</dbReference>
<dbReference type="SMART" id="SM00953">
    <property type="entry name" value="RES"/>
    <property type="match status" value="1"/>
</dbReference>
<sequence>MICCKECFKDTIIRATIEKLNQIGACELCGKENVFIYNTDTNNQLEGMFDDLLDIYTINDDLPNNYPSEDRNLLKDELCIRWNIFNLDSDLADKAIVGICHKRYEEHPELFNAPIGILELNQEEYLQENSIMKTCEWEDFVEGLKTINRFHTDCINKEKFFSLCNLIKKSYKTRKVFYRARICTDKTGFNTDEMGAPPSDKATAGRANSAGISCLYLADTAVTAINEIRAGIYDYVAVGKFILKQDIEVIDLTHVDQISPFWGSDKKFHAVNKKHLQKISHDIAKPMRRHDSLLDYLPTQYISDFIKSCGFAGIEYQSTMNKDGYNLAIFDETLYRCSTVNVYDIRRIKYKYDKLSD</sequence>
<name>A0A4R1R338_HYDET</name>
<accession>A0A4R1R338</accession>
<dbReference type="EMBL" id="SLUN01000038">
    <property type="protein sequence ID" value="TCL59712.1"/>
    <property type="molecule type" value="Genomic_DNA"/>
</dbReference>
<feature type="domain" description="RES" evidence="1">
    <location>
        <begin position="190"/>
        <end position="341"/>
    </location>
</feature>
<gene>
    <name evidence="2" type="ORF">EDC14_10385</name>
</gene>
<reference evidence="2 3" key="1">
    <citation type="submission" date="2019-03" db="EMBL/GenBank/DDBJ databases">
        <title>Genomic Encyclopedia of Type Strains, Phase IV (KMG-IV): sequencing the most valuable type-strain genomes for metagenomic binning, comparative biology and taxonomic classification.</title>
        <authorList>
            <person name="Goeker M."/>
        </authorList>
    </citation>
    <scope>NUCLEOTIDE SEQUENCE [LARGE SCALE GENOMIC DNA]</scope>
    <source>
        <strain evidence="2 3">LX-B</strain>
    </source>
</reference>
<protein>
    <submittedName>
        <fullName evidence="2">RES domain-containing protein</fullName>
    </submittedName>
</protein>
<dbReference type="OrthoDB" id="648213at2"/>
<organism evidence="2 3">
    <name type="scientific">Hydrogenispora ethanolica</name>
    <dbReference type="NCBI Taxonomy" id="1082276"/>
    <lineage>
        <taxon>Bacteria</taxon>
        <taxon>Bacillati</taxon>
        <taxon>Bacillota</taxon>
        <taxon>Hydrogenispora</taxon>
    </lineage>
</organism>
<dbReference type="Proteomes" id="UP000295008">
    <property type="component" value="Unassembled WGS sequence"/>
</dbReference>